<sequence length="79" mass="8704">MNPEFYLILQADDLNDDLADAVYEAGFDDSSLIMRGGNAAIWIRHRPGELTEIVREALGQAKTGGLQVLHVEMENAVFA</sequence>
<dbReference type="AlphaFoldDB" id="A0A517TUZ8"/>
<dbReference type="EMBL" id="CP036339">
    <property type="protein sequence ID" value="QDT72201.1"/>
    <property type="molecule type" value="Genomic_DNA"/>
</dbReference>
<dbReference type="Proteomes" id="UP000317909">
    <property type="component" value="Chromosome"/>
</dbReference>
<dbReference type="KEGG" id="llh:I41_13690"/>
<name>A0A517TUZ8_9BACT</name>
<accession>A0A517TUZ8</accession>
<evidence type="ECO:0000313" key="1">
    <source>
        <dbReference type="EMBL" id="QDT72201.1"/>
    </source>
</evidence>
<proteinExistence type="predicted"/>
<gene>
    <name evidence="1" type="ORF">I41_13690</name>
</gene>
<keyword evidence="2" id="KW-1185">Reference proteome</keyword>
<protein>
    <submittedName>
        <fullName evidence="1">Uncharacterized protein</fullName>
    </submittedName>
</protein>
<evidence type="ECO:0000313" key="2">
    <source>
        <dbReference type="Proteomes" id="UP000317909"/>
    </source>
</evidence>
<dbReference type="OrthoDB" id="285852at2"/>
<organism evidence="1 2">
    <name type="scientific">Lacipirellula limnantheis</name>
    <dbReference type="NCBI Taxonomy" id="2528024"/>
    <lineage>
        <taxon>Bacteria</taxon>
        <taxon>Pseudomonadati</taxon>
        <taxon>Planctomycetota</taxon>
        <taxon>Planctomycetia</taxon>
        <taxon>Pirellulales</taxon>
        <taxon>Lacipirellulaceae</taxon>
        <taxon>Lacipirellula</taxon>
    </lineage>
</organism>
<reference evidence="1 2" key="1">
    <citation type="submission" date="2019-02" db="EMBL/GenBank/DDBJ databases">
        <title>Deep-cultivation of Planctomycetes and their phenomic and genomic characterization uncovers novel biology.</title>
        <authorList>
            <person name="Wiegand S."/>
            <person name="Jogler M."/>
            <person name="Boedeker C."/>
            <person name="Pinto D."/>
            <person name="Vollmers J."/>
            <person name="Rivas-Marin E."/>
            <person name="Kohn T."/>
            <person name="Peeters S.H."/>
            <person name="Heuer A."/>
            <person name="Rast P."/>
            <person name="Oberbeckmann S."/>
            <person name="Bunk B."/>
            <person name="Jeske O."/>
            <person name="Meyerdierks A."/>
            <person name="Storesund J.E."/>
            <person name="Kallscheuer N."/>
            <person name="Luecker S."/>
            <person name="Lage O.M."/>
            <person name="Pohl T."/>
            <person name="Merkel B.J."/>
            <person name="Hornburger P."/>
            <person name="Mueller R.-W."/>
            <person name="Bruemmer F."/>
            <person name="Labrenz M."/>
            <person name="Spormann A.M."/>
            <person name="Op den Camp H."/>
            <person name="Overmann J."/>
            <person name="Amann R."/>
            <person name="Jetten M.S.M."/>
            <person name="Mascher T."/>
            <person name="Medema M.H."/>
            <person name="Devos D.P."/>
            <person name="Kaster A.-K."/>
            <person name="Ovreas L."/>
            <person name="Rohde M."/>
            <person name="Galperin M.Y."/>
            <person name="Jogler C."/>
        </authorList>
    </citation>
    <scope>NUCLEOTIDE SEQUENCE [LARGE SCALE GENOMIC DNA]</scope>
    <source>
        <strain evidence="1 2">I41</strain>
    </source>
</reference>